<dbReference type="InterPro" id="IPR036259">
    <property type="entry name" value="MFS_trans_sf"/>
</dbReference>
<evidence type="ECO:0000256" key="6">
    <source>
        <dbReference type="ARBA" id="ARBA00010810"/>
    </source>
</evidence>
<feature type="transmembrane region" description="Helical" evidence="22">
    <location>
        <begin position="470"/>
        <end position="488"/>
    </location>
</feature>
<feature type="transmembrane region" description="Helical" evidence="22">
    <location>
        <begin position="285"/>
        <end position="306"/>
    </location>
</feature>
<keyword evidence="11" id="KW-0479">Metal-binding</keyword>
<keyword evidence="16" id="KW-0325">Glycoprotein</keyword>
<feature type="transmembrane region" description="Helical" evidence="22">
    <location>
        <begin position="412"/>
        <end position="432"/>
    </location>
</feature>
<feature type="transmembrane region" description="Helical" evidence="22">
    <location>
        <begin position="105"/>
        <end position="126"/>
    </location>
</feature>
<keyword evidence="13" id="KW-0460">Magnesium</keyword>
<keyword evidence="26" id="KW-1185">Reference proteome</keyword>
<feature type="transmembrane region" description="Helical" evidence="22">
    <location>
        <begin position="558"/>
        <end position="577"/>
    </location>
</feature>
<dbReference type="InterPro" id="IPR010291">
    <property type="entry name" value="Ion_channel_UNC-93"/>
</dbReference>
<dbReference type="EMBL" id="LIAE01006698">
    <property type="protein sequence ID" value="PAV86171.1"/>
    <property type="molecule type" value="Genomic_DNA"/>
</dbReference>
<comment type="catalytic activity">
    <reaction evidence="19">
        <text>a di-trans,poly-cis-dolichyl diphosphooligosaccharide + L-asparaginyl-[protein] = N(4)-(oligosaccharide-(1-&gt;4)-N-acetyl-beta-D-glucosaminyl-(1-&gt;4)-N-acetyl-beta-D-glucosaminyl)-L-asparaginyl-[protein] + a di-trans,poly-cis-dolichyl diphosphate + H(+)</text>
        <dbReference type="Rhea" id="RHEA:22980"/>
        <dbReference type="Rhea" id="RHEA-COMP:12804"/>
        <dbReference type="Rhea" id="RHEA-COMP:12805"/>
        <dbReference type="Rhea" id="RHEA-COMP:19506"/>
        <dbReference type="Rhea" id="RHEA-COMP:19509"/>
        <dbReference type="ChEBI" id="CHEBI:15378"/>
        <dbReference type="ChEBI" id="CHEBI:50347"/>
        <dbReference type="ChEBI" id="CHEBI:57497"/>
        <dbReference type="ChEBI" id="CHEBI:57570"/>
        <dbReference type="ChEBI" id="CHEBI:132529"/>
        <dbReference type="EC" id="2.4.99.18"/>
    </reaction>
</comment>
<evidence type="ECO:0000256" key="15">
    <source>
        <dbReference type="ARBA" id="ARBA00023136"/>
    </source>
</evidence>
<dbReference type="Pfam" id="PF05978">
    <property type="entry name" value="UNC-93"/>
    <property type="match status" value="2"/>
</dbReference>
<evidence type="ECO:0000313" key="26">
    <source>
        <dbReference type="Proteomes" id="UP000218231"/>
    </source>
</evidence>
<feature type="region of interest" description="Disordered" evidence="21">
    <location>
        <begin position="761"/>
        <end position="787"/>
    </location>
</feature>
<dbReference type="GO" id="GO:0018279">
    <property type="term" value="P:protein N-linked glycosylation via asparagine"/>
    <property type="evidence" value="ECO:0007669"/>
    <property type="project" value="TreeGrafter"/>
</dbReference>
<evidence type="ECO:0000256" key="5">
    <source>
        <dbReference type="ARBA" id="ARBA00009172"/>
    </source>
</evidence>
<feature type="transmembrane region" description="Helical" evidence="22">
    <location>
        <begin position="152"/>
        <end position="174"/>
    </location>
</feature>
<dbReference type="InterPro" id="IPR048307">
    <property type="entry name" value="STT3_N"/>
</dbReference>
<dbReference type="Pfam" id="PF02516">
    <property type="entry name" value="STT3"/>
    <property type="match status" value="1"/>
</dbReference>
<dbReference type="Proteomes" id="UP000218231">
    <property type="component" value="Unassembled WGS sequence"/>
</dbReference>
<evidence type="ECO:0000313" key="25">
    <source>
        <dbReference type="EMBL" id="PAV86171.1"/>
    </source>
</evidence>
<feature type="transmembrane region" description="Helical" evidence="22">
    <location>
        <begin position="916"/>
        <end position="934"/>
    </location>
</feature>
<feature type="transmembrane region" description="Helical" evidence="22">
    <location>
        <begin position="678"/>
        <end position="700"/>
    </location>
</feature>
<dbReference type="GO" id="GO:0005789">
    <property type="term" value="C:endoplasmic reticulum membrane"/>
    <property type="evidence" value="ECO:0007669"/>
    <property type="project" value="UniProtKB-SubCell"/>
</dbReference>
<feature type="transmembrane region" description="Helical" evidence="22">
    <location>
        <begin position="794"/>
        <end position="813"/>
    </location>
</feature>
<comment type="cofactor">
    <cofactor evidence="1">
        <name>Mn(2+)</name>
        <dbReference type="ChEBI" id="CHEBI:29035"/>
    </cofactor>
</comment>
<dbReference type="InterPro" id="IPR003674">
    <property type="entry name" value="Oligo_trans_STT3"/>
</dbReference>
<feature type="transmembrane region" description="Helical" evidence="22">
    <location>
        <begin position="619"/>
        <end position="641"/>
    </location>
</feature>
<evidence type="ECO:0000256" key="9">
    <source>
        <dbReference type="ARBA" id="ARBA00022679"/>
    </source>
</evidence>
<evidence type="ECO:0000256" key="21">
    <source>
        <dbReference type="SAM" id="MobiDB-lite"/>
    </source>
</evidence>
<evidence type="ECO:0000256" key="7">
    <source>
        <dbReference type="ARBA" id="ARBA00012605"/>
    </source>
</evidence>
<dbReference type="Gene3D" id="1.20.1250.20">
    <property type="entry name" value="MFS general substrate transporter like domains"/>
    <property type="match status" value="1"/>
</dbReference>
<comment type="pathway">
    <text evidence="4">Protein modification; protein glycosylation.</text>
</comment>
<evidence type="ECO:0000256" key="16">
    <source>
        <dbReference type="ARBA" id="ARBA00023180"/>
    </source>
</evidence>
<evidence type="ECO:0000256" key="17">
    <source>
        <dbReference type="ARBA" id="ARBA00023211"/>
    </source>
</evidence>
<feature type="transmembrane region" description="Helical" evidence="22">
    <location>
        <begin position="500"/>
        <end position="524"/>
    </location>
</feature>
<feature type="transmembrane region" description="Helical" evidence="22">
    <location>
        <begin position="346"/>
        <end position="368"/>
    </location>
</feature>
<feature type="transmembrane region" description="Helical" evidence="22">
    <location>
        <begin position="444"/>
        <end position="464"/>
    </location>
</feature>
<accession>A0A2A2LIZ4</accession>
<evidence type="ECO:0000256" key="8">
    <source>
        <dbReference type="ARBA" id="ARBA00022676"/>
    </source>
</evidence>
<comment type="similarity">
    <text evidence="5">Belongs to the unc-93 family.</text>
</comment>
<evidence type="ECO:0000256" key="12">
    <source>
        <dbReference type="ARBA" id="ARBA00022824"/>
    </source>
</evidence>
<evidence type="ECO:0000256" key="19">
    <source>
        <dbReference type="ARBA" id="ARBA00048829"/>
    </source>
</evidence>
<evidence type="ECO:0000259" key="24">
    <source>
        <dbReference type="Pfam" id="PF21436"/>
    </source>
</evidence>
<evidence type="ECO:0000256" key="2">
    <source>
        <dbReference type="ARBA" id="ARBA00001946"/>
    </source>
</evidence>
<protein>
    <recommendedName>
        <fullName evidence="18">Dolichyl-diphosphooligosaccharide--protein glycosyltransferase subunit STT3A</fullName>
        <ecNumber evidence="7">2.4.99.18</ecNumber>
    </recommendedName>
</protein>
<keyword evidence="10 22" id="KW-0812">Transmembrane</keyword>
<dbReference type="GO" id="GO:0043687">
    <property type="term" value="P:post-translational protein modification"/>
    <property type="evidence" value="ECO:0007669"/>
    <property type="project" value="TreeGrafter"/>
</dbReference>
<organism evidence="25 26">
    <name type="scientific">Diploscapter pachys</name>
    <dbReference type="NCBI Taxonomy" id="2018661"/>
    <lineage>
        <taxon>Eukaryota</taxon>
        <taxon>Metazoa</taxon>
        <taxon>Ecdysozoa</taxon>
        <taxon>Nematoda</taxon>
        <taxon>Chromadorea</taxon>
        <taxon>Rhabditida</taxon>
        <taxon>Rhabditina</taxon>
        <taxon>Rhabditomorpha</taxon>
        <taxon>Rhabditoidea</taxon>
        <taxon>Rhabditidae</taxon>
        <taxon>Diploscapter</taxon>
    </lineage>
</organism>
<gene>
    <name evidence="25" type="ORF">WR25_01110</name>
</gene>
<feature type="domain" description="Oligosaccharyl transferase STT3 N-terminal" evidence="23">
    <location>
        <begin position="347"/>
        <end position="738"/>
    </location>
</feature>
<dbReference type="EC" id="2.4.99.18" evidence="7"/>
<name>A0A2A2LIZ4_9BILA</name>
<feature type="transmembrane region" description="Helical" evidence="22">
    <location>
        <begin position="186"/>
        <end position="205"/>
    </location>
</feature>
<keyword evidence="15 22" id="KW-0472">Membrane</keyword>
<dbReference type="InterPro" id="IPR048999">
    <property type="entry name" value="STT3-PglB_core"/>
</dbReference>
<dbReference type="SUPFAM" id="SSF103473">
    <property type="entry name" value="MFS general substrate transporter"/>
    <property type="match status" value="1"/>
</dbReference>
<comment type="subcellular location">
    <subcellularLocation>
        <location evidence="3">Endoplasmic reticulum membrane</location>
        <topology evidence="3">Multi-pass membrane protein</topology>
    </subcellularLocation>
</comment>
<dbReference type="GO" id="GO:0004579">
    <property type="term" value="F:dolichyl-diphosphooligosaccharide-protein glycotransferase activity"/>
    <property type="evidence" value="ECO:0007669"/>
    <property type="project" value="UniProtKB-EC"/>
</dbReference>
<sequence>MGWITEPTTWNVIQLGLGFFCNFFAFNGQGFIEEAVVNSQSSHGKLNKHAGYYSLAIIYFTFTFGNFVAAPIVDILRPKFAMVAGILCYACFQVRILYGTFTASTFRMLITQEMLLLAVAFAYTGIEQSYWTGIYPTCISFTQQLGNHTNSYLALNSVASGLGQMIAGLIFGILGDYTRRIGREKIVLLGAIVHLACFVLSYMNFPSRASIEKTDSSGHLWTPNLPVTYAIGFLLGFGDACWNTQIYSLLCDAFSHKSSEAFALFKFWQSGLSSAAFFYSPYLELQWHLLILIIFSVFATASFVLFEKFLLKPYKRKVAPMQNKATQDWAKMLGSLQIGLEGQKAILKWTILSFACFAAFFSRLFAVIRYESVIHEFDPYFNYRTTRYLQEKGYYSFHNWFDDRAWYPLGRIVGGTIYPGLMATSTALHWLLHHLHFTVHIRDVCVFLAPLFSSLTVLATYLLTSELADTGAGLVAACFVAIVPGYTSRSVAGSYDNEGIAIFAMIFTYYFWIKAVKTGSIAYFYMVSSWGGYVFLINLMPIHILILIITGRFKHSHYVAWSTVYAIGTILSMQIPFVGFQPVQTSEHMGALGVFGLCQLIAFSRWLQSKLSSESFDLLFRSVITAIGAAMFLAIALASFFEKVAPWTGRFYSLLDPSYAKNHIPIIASVSEHQPTAWASYFFDLHMLVFTFPLGLYYVFSKLTDHSIFIIMYSVTSIYFSGVMVRLMLTLAPCMCILGGIGVSGILQTFVPNVDASSSSKEEAQAHGKSTTSGQAAGQAKKDKKQDSNYPFKSEFACAVVFIVIYMFISYAMHCTWVTSEAYSSPSIVLSARTRHGNIIFDDFREAYSWLRHNTKEDARVMSWWDYGYQLSAMANRTTLVDNATWNFTHISRVGQAMASNESHAYEILRELDVDYVLVIFGGLIGYFFFNLMIES</sequence>
<feature type="transmembrane region" description="Helical" evidence="22">
    <location>
        <begin position="225"/>
        <end position="250"/>
    </location>
</feature>
<reference evidence="25 26" key="1">
    <citation type="journal article" date="2017" name="Curr. Biol.">
        <title>Genome architecture and evolution of a unichromosomal asexual nematode.</title>
        <authorList>
            <person name="Fradin H."/>
            <person name="Zegar C."/>
            <person name="Gutwein M."/>
            <person name="Lucas J."/>
            <person name="Kovtun M."/>
            <person name="Corcoran D."/>
            <person name="Baugh L.R."/>
            <person name="Kiontke K."/>
            <person name="Gunsalus K."/>
            <person name="Fitch D.H."/>
            <person name="Piano F."/>
        </authorList>
    </citation>
    <scope>NUCLEOTIDE SEQUENCE [LARGE SCALE GENOMIC DNA]</scope>
    <source>
        <strain evidence="25">PF1309</strain>
    </source>
</reference>
<evidence type="ECO:0000256" key="3">
    <source>
        <dbReference type="ARBA" id="ARBA00004477"/>
    </source>
</evidence>
<feature type="transmembrane region" description="Helical" evidence="22">
    <location>
        <begin position="52"/>
        <end position="73"/>
    </location>
</feature>
<feature type="transmembrane region" description="Helical" evidence="22">
    <location>
        <begin position="707"/>
        <end position="724"/>
    </location>
</feature>
<keyword evidence="8" id="KW-0328">Glycosyltransferase</keyword>
<evidence type="ECO:0000256" key="22">
    <source>
        <dbReference type="SAM" id="Phobius"/>
    </source>
</evidence>
<comment type="cofactor">
    <cofactor evidence="2">
        <name>Mg(2+)</name>
        <dbReference type="ChEBI" id="CHEBI:18420"/>
    </cofactor>
</comment>
<dbReference type="OrthoDB" id="10261066at2759"/>
<proteinExistence type="inferred from homology"/>
<dbReference type="UniPathway" id="UPA00378"/>
<evidence type="ECO:0000256" key="1">
    <source>
        <dbReference type="ARBA" id="ARBA00001936"/>
    </source>
</evidence>
<dbReference type="STRING" id="2018661.A0A2A2LIZ4"/>
<comment type="caution">
    <text evidence="25">The sequence shown here is derived from an EMBL/GenBank/DDBJ whole genome shotgun (WGS) entry which is preliminary data.</text>
</comment>
<comment type="similarity">
    <text evidence="6">Belongs to the STT3 family.</text>
</comment>
<keyword evidence="17" id="KW-0464">Manganese</keyword>
<dbReference type="PANTHER" id="PTHR13872">
    <property type="entry name" value="DOLICHYL-DIPHOSPHOOLIGOSACCHARIDE--PROTEIN GLYCOSYLTRANSFERASE SUBUNIT"/>
    <property type="match status" value="1"/>
</dbReference>
<evidence type="ECO:0000256" key="13">
    <source>
        <dbReference type="ARBA" id="ARBA00022842"/>
    </source>
</evidence>
<comment type="subunit">
    <text evidence="20">Component of the oligosaccharyltransferase (OST) complex. There are 2 OST complexes, OST-A and OST-B, which contain STT3A or STT3B as catalytic subunit, respectively. OST-A and OST-B contain common core subunits RPN1, RPN2, OST48, OST4, DAD1 and TMEM258, and OST-A contains DC2/OSTC and KRTCAP2/KCP2 specific accessory subunits. OST-A complex assembly occurs through the formation of 3 subcomplexes. Subcomplex 1 contains RPN1 and TMEM258, subcomplex 2 contains the OST-A-specific subunits STT3A, DC2/OSTC, and KCP2 as well as the core subunit OST4, and subcomplex 3 contains RPN2, DAD1, and OST48. The OST-A complex can form stable complexes with the Sec61 complex or with both the Sec61 and TRAP complexes.</text>
</comment>
<dbReference type="Pfam" id="PF21436">
    <property type="entry name" value="STT3-PglB_core"/>
    <property type="match status" value="1"/>
</dbReference>
<dbReference type="GO" id="GO:0046872">
    <property type="term" value="F:metal ion binding"/>
    <property type="evidence" value="ECO:0007669"/>
    <property type="project" value="UniProtKB-KW"/>
</dbReference>
<evidence type="ECO:0000256" key="4">
    <source>
        <dbReference type="ARBA" id="ARBA00004922"/>
    </source>
</evidence>
<feature type="transmembrane region" description="Helical" evidence="22">
    <location>
        <begin position="79"/>
        <end position="98"/>
    </location>
</feature>
<dbReference type="AlphaFoldDB" id="A0A2A2LIZ4"/>
<dbReference type="EMBL" id="LIAE01006698">
    <property type="protein sequence ID" value="PAV86170.1"/>
    <property type="molecule type" value="Genomic_DNA"/>
</dbReference>
<evidence type="ECO:0000259" key="23">
    <source>
        <dbReference type="Pfam" id="PF02516"/>
    </source>
</evidence>
<evidence type="ECO:0000256" key="14">
    <source>
        <dbReference type="ARBA" id="ARBA00022989"/>
    </source>
</evidence>
<feature type="transmembrane region" description="Helical" evidence="22">
    <location>
        <begin position="12"/>
        <end position="32"/>
    </location>
</feature>
<evidence type="ECO:0000256" key="10">
    <source>
        <dbReference type="ARBA" id="ARBA00022692"/>
    </source>
</evidence>
<feature type="transmembrane region" description="Helical" evidence="22">
    <location>
        <begin position="530"/>
        <end position="551"/>
    </location>
</feature>
<evidence type="ECO:0000256" key="20">
    <source>
        <dbReference type="ARBA" id="ARBA00062993"/>
    </source>
</evidence>
<feature type="domain" description="STT3/PglB/AglB core" evidence="24">
    <location>
        <begin position="860"/>
        <end position="917"/>
    </location>
</feature>
<evidence type="ECO:0000256" key="11">
    <source>
        <dbReference type="ARBA" id="ARBA00022723"/>
    </source>
</evidence>
<evidence type="ECO:0000256" key="18">
    <source>
        <dbReference type="ARBA" id="ARBA00040922"/>
    </source>
</evidence>
<feature type="transmembrane region" description="Helical" evidence="22">
    <location>
        <begin position="589"/>
        <end position="607"/>
    </location>
</feature>
<keyword evidence="12" id="KW-0256">Endoplasmic reticulum</keyword>
<dbReference type="Gene3D" id="3.40.50.12610">
    <property type="match status" value="1"/>
</dbReference>
<feature type="transmembrane region" description="Helical" evidence="22">
    <location>
        <begin position="262"/>
        <end position="279"/>
    </location>
</feature>
<keyword evidence="9" id="KW-0808">Transferase</keyword>
<keyword evidence="14 22" id="KW-1133">Transmembrane helix</keyword>
<dbReference type="PANTHER" id="PTHR13872:SF43">
    <property type="entry name" value="DOLICHYL-DIPHOSPHOOLIGOSACCHARIDE--PROTEIN GLYCOSYLTRANSFERASE SUBUNIT STT3A"/>
    <property type="match status" value="1"/>
</dbReference>